<evidence type="ECO:0000313" key="1">
    <source>
        <dbReference type="EMBL" id="GMH20452.1"/>
    </source>
</evidence>
<sequence>MTKIELLFSKANSCSGVKFCPQRCSTSGVFSEISFEYLNSVIATRRGEYRLALLGLTGILFAFDASRSFAWCWEELARPDIQLMDHDLRRNSVLGGSLVKTFNMVIIVTCNGPTEFAKVAWTCLWLLFYLLSCRGGGTPLIFYITPLALSVPQAVLTCGG</sequence>
<keyword evidence="2" id="KW-1185">Reference proteome</keyword>
<comment type="caution">
    <text evidence="1">The sequence shown here is derived from an EMBL/GenBank/DDBJ whole genome shotgun (WGS) entry which is preliminary data.</text>
</comment>
<dbReference type="EMBL" id="BSYO01000022">
    <property type="protein sequence ID" value="GMH20452.1"/>
    <property type="molecule type" value="Genomic_DNA"/>
</dbReference>
<accession>A0AAD3T0N1</accession>
<dbReference type="Proteomes" id="UP001279734">
    <property type="component" value="Unassembled WGS sequence"/>
</dbReference>
<name>A0AAD3T0N1_NEPGR</name>
<evidence type="ECO:0000313" key="2">
    <source>
        <dbReference type="Proteomes" id="UP001279734"/>
    </source>
</evidence>
<organism evidence="1 2">
    <name type="scientific">Nepenthes gracilis</name>
    <name type="common">Slender pitcher plant</name>
    <dbReference type="NCBI Taxonomy" id="150966"/>
    <lineage>
        <taxon>Eukaryota</taxon>
        <taxon>Viridiplantae</taxon>
        <taxon>Streptophyta</taxon>
        <taxon>Embryophyta</taxon>
        <taxon>Tracheophyta</taxon>
        <taxon>Spermatophyta</taxon>
        <taxon>Magnoliopsida</taxon>
        <taxon>eudicotyledons</taxon>
        <taxon>Gunneridae</taxon>
        <taxon>Pentapetalae</taxon>
        <taxon>Caryophyllales</taxon>
        <taxon>Nepenthaceae</taxon>
        <taxon>Nepenthes</taxon>
    </lineage>
</organism>
<gene>
    <name evidence="1" type="ORF">Nepgr_022293</name>
</gene>
<reference evidence="1" key="1">
    <citation type="submission" date="2023-05" db="EMBL/GenBank/DDBJ databases">
        <title>Nepenthes gracilis genome sequencing.</title>
        <authorList>
            <person name="Fukushima K."/>
        </authorList>
    </citation>
    <scope>NUCLEOTIDE SEQUENCE</scope>
    <source>
        <strain evidence="1">SING2019-196</strain>
    </source>
</reference>
<protein>
    <submittedName>
        <fullName evidence="1">Uncharacterized protein</fullName>
    </submittedName>
</protein>
<dbReference type="AlphaFoldDB" id="A0AAD3T0N1"/>
<proteinExistence type="predicted"/>